<keyword evidence="2" id="KW-0812">Transmembrane</keyword>
<keyword evidence="2" id="KW-0472">Membrane</keyword>
<keyword evidence="2" id="KW-1133">Transmembrane helix</keyword>
<evidence type="ECO:0000313" key="4">
    <source>
        <dbReference type="Proteomes" id="UP000010473"/>
    </source>
</evidence>
<feature type="coiled-coil region" evidence="1">
    <location>
        <begin position="58"/>
        <end position="85"/>
    </location>
</feature>
<feature type="transmembrane region" description="Helical" evidence="2">
    <location>
        <begin position="12"/>
        <end position="31"/>
    </location>
</feature>
<dbReference type="HOGENOM" id="CLU_028584_0_0_3"/>
<dbReference type="KEGG" id="scs:Sta7437_0674"/>
<dbReference type="Proteomes" id="UP000010473">
    <property type="component" value="Chromosome"/>
</dbReference>
<evidence type="ECO:0000256" key="2">
    <source>
        <dbReference type="SAM" id="Phobius"/>
    </source>
</evidence>
<dbReference type="OrthoDB" id="501625at2"/>
<evidence type="ECO:0000313" key="3">
    <source>
        <dbReference type="EMBL" id="AFZ34269.1"/>
    </source>
</evidence>
<protein>
    <submittedName>
        <fullName evidence="3">Uncharacterized protein</fullName>
    </submittedName>
</protein>
<keyword evidence="4" id="KW-1185">Reference proteome</keyword>
<sequence length="457" mass="53266">MSSQPRWQKIAALIALVNLGLVLFNLSYIPARSFYWQVIPSLVNLYDPIKGITPHPETQNYLAQVNQLEEQLEQTELSSAQVEASFLELQILSYRMIDENPFEGVNPGNTLETIKSRIRNRVGENSSRDAFTTFWSSDYFNRFGWQAEIEFFNQEIRPLIATNYYREIGRFGGLVDYFWLIDLPFISFFVGEIFARTYFLSRRKPDLTWLGAILRRWYDLFLIFPFIRWLRIIPVTIRLYQVGWLNLKPLQKQINYDFAISFAGELTEIVGIQVIDQMQDAIKRGDVSNWLFHPETRRPYIQLNNRNEAKAIAGRLVNISIHDVLPQIQPDLKALLHHSLENTLIQLPIYEQLQNIPGLGDLPTRFTEQLAQNLSQAACQNAIEAMENPTTTELTKRLVTNFREVLETELQKKHNLQEIEELLVDMLEEIKFNYVKTLAEGGIERILEEADQLHQLI</sequence>
<proteinExistence type="predicted"/>
<dbReference type="RefSeq" id="WP_015191942.1">
    <property type="nucleotide sequence ID" value="NC_019748.1"/>
</dbReference>
<reference evidence="4" key="1">
    <citation type="journal article" date="2013" name="Proc. Natl. Acad. Sci. U.S.A.">
        <title>Improving the coverage of the cyanobacterial phylum using diversity-driven genome sequencing.</title>
        <authorList>
            <person name="Shih P.M."/>
            <person name="Wu D."/>
            <person name="Latifi A."/>
            <person name="Axen S.D."/>
            <person name="Fewer D.P."/>
            <person name="Talla E."/>
            <person name="Calteau A."/>
            <person name="Cai F."/>
            <person name="Tandeau de Marsac N."/>
            <person name="Rippka R."/>
            <person name="Herdman M."/>
            <person name="Sivonen K."/>
            <person name="Coursin T."/>
            <person name="Laurent T."/>
            <person name="Goodwin L."/>
            <person name="Nolan M."/>
            <person name="Davenport K.W."/>
            <person name="Han C.S."/>
            <person name="Rubin E.M."/>
            <person name="Eisen J.A."/>
            <person name="Woyke T."/>
            <person name="Gugger M."/>
            <person name="Kerfeld C.A."/>
        </authorList>
    </citation>
    <scope>NUCLEOTIDE SEQUENCE [LARGE SCALE GENOMIC DNA]</scope>
    <source>
        <strain evidence="4">ATCC 29371 / PCC 7437</strain>
    </source>
</reference>
<feature type="transmembrane region" description="Helical" evidence="2">
    <location>
        <begin position="177"/>
        <end position="199"/>
    </location>
</feature>
<evidence type="ECO:0000256" key="1">
    <source>
        <dbReference type="SAM" id="Coils"/>
    </source>
</evidence>
<dbReference type="EMBL" id="CP003653">
    <property type="protein sequence ID" value="AFZ34269.1"/>
    <property type="molecule type" value="Genomic_DNA"/>
</dbReference>
<keyword evidence="1" id="KW-0175">Coiled coil</keyword>
<accession>K9XQA1</accession>
<dbReference type="eggNOG" id="COG3779">
    <property type="taxonomic scope" value="Bacteria"/>
</dbReference>
<name>K9XQA1_STAC7</name>
<dbReference type="AlphaFoldDB" id="K9XQA1"/>
<organism evidence="3 4">
    <name type="scientific">Stanieria cyanosphaera (strain ATCC 29371 / PCC 7437)</name>
    <dbReference type="NCBI Taxonomy" id="111780"/>
    <lineage>
        <taxon>Bacteria</taxon>
        <taxon>Bacillati</taxon>
        <taxon>Cyanobacteriota</taxon>
        <taxon>Cyanophyceae</taxon>
        <taxon>Pleurocapsales</taxon>
        <taxon>Dermocarpellaceae</taxon>
        <taxon>Stanieria</taxon>
    </lineage>
</organism>
<gene>
    <name evidence="3" type="ordered locus">Sta7437_0674</name>
</gene>
<dbReference type="STRING" id="111780.Sta7437_0674"/>